<comment type="caution">
    <text evidence="4">The sequence shown here is derived from an EMBL/GenBank/DDBJ whole genome shotgun (WGS) entry which is preliminary data.</text>
</comment>
<keyword evidence="3" id="KW-1133">Transmembrane helix</keyword>
<dbReference type="InterPro" id="IPR002516">
    <property type="entry name" value="Glyco_trans_11"/>
</dbReference>
<dbReference type="PANTHER" id="PTHR11927">
    <property type="entry name" value="GALACTOSIDE 2-L-FUCOSYLTRANSFERASE"/>
    <property type="match status" value="1"/>
</dbReference>
<feature type="transmembrane region" description="Helical" evidence="3">
    <location>
        <begin position="21"/>
        <end position="39"/>
    </location>
</feature>
<keyword evidence="3" id="KW-0333">Golgi apparatus</keyword>
<proteinExistence type="inferred from homology"/>
<keyword evidence="5" id="KW-1185">Reference proteome</keyword>
<keyword evidence="3" id="KW-0735">Signal-anchor</keyword>
<evidence type="ECO:0000313" key="4">
    <source>
        <dbReference type="EMBL" id="KAK6167531.1"/>
    </source>
</evidence>
<keyword evidence="3" id="KW-0812">Transmembrane</keyword>
<evidence type="ECO:0000313" key="5">
    <source>
        <dbReference type="Proteomes" id="UP001347796"/>
    </source>
</evidence>
<keyword evidence="2 3" id="KW-0808">Transferase</keyword>
<dbReference type="GO" id="GO:0032580">
    <property type="term" value="C:Golgi cisterna membrane"/>
    <property type="evidence" value="ECO:0007669"/>
    <property type="project" value="UniProtKB-SubCell"/>
</dbReference>
<dbReference type="CDD" id="cd11301">
    <property type="entry name" value="Fut1_Fut2_like"/>
    <property type="match status" value="1"/>
</dbReference>
<gene>
    <name evidence="4" type="ORF">SNE40_021534</name>
</gene>
<dbReference type="PANTHER" id="PTHR11927:SF9">
    <property type="entry name" value="L-FUCOSYLTRANSFERASE"/>
    <property type="match status" value="1"/>
</dbReference>
<evidence type="ECO:0000256" key="1">
    <source>
        <dbReference type="ARBA" id="ARBA00022676"/>
    </source>
</evidence>
<evidence type="ECO:0000256" key="3">
    <source>
        <dbReference type="RuleBase" id="RU363129"/>
    </source>
</evidence>
<dbReference type="AlphaFoldDB" id="A0AAN8GCR4"/>
<sequence>MESCLKKVVTDICRLSTRRKCMGFSTSIIVLILLLQIFIRQEFKNSLNSRQRELSLLQGRTNTSVQLSSLLLKNRTKQIGNFLQSSSKAEVKPTAKGNLENNDLQLSKNEQVQMKSNNLNHTNVVCPKFEGGIGNNMFQYASCYGLARRLNADVVLTPNTDIYQLFQPVARISTDPNVCSKVKVIRERHAVSFDESFFNLSPGSDYKFIRYLQSWKYFKHVEAELRQQFIFRGDVIARARSQIINILQRFNVSSKMKPNVLVNIHVRRGNYLINPFAKFGYKVANMTYINKAKKYFTDKYENVIFFVFSNDMKWCKENIKGLDIVYIENNSREIDLAIMSLLNHTIITVGTFGYWAGWLCNGETVYFADIAKPGSDFAKEFSADKKDYFYPGWIGM</sequence>
<keyword evidence="1 3" id="KW-0328">Glycosyltransferase</keyword>
<comment type="pathway">
    <text evidence="3">Protein modification; protein glycosylation.</text>
</comment>
<dbReference type="EMBL" id="JAZGQO010000018">
    <property type="protein sequence ID" value="KAK6167531.1"/>
    <property type="molecule type" value="Genomic_DNA"/>
</dbReference>
<dbReference type="Pfam" id="PF01531">
    <property type="entry name" value="Glyco_transf_11"/>
    <property type="match status" value="1"/>
</dbReference>
<accession>A0AAN8GCR4</accession>
<dbReference type="EC" id="2.4.1.-" evidence="3"/>
<organism evidence="4 5">
    <name type="scientific">Patella caerulea</name>
    <name type="common">Rayed Mediterranean limpet</name>
    <dbReference type="NCBI Taxonomy" id="87958"/>
    <lineage>
        <taxon>Eukaryota</taxon>
        <taxon>Metazoa</taxon>
        <taxon>Spiralia</taxon>
        <taxon>Lophotrochozoa</taxon>
        <taxon>Mollusca</taxon>
        <taxon>Gastropoda</taxon>
        <taxon>Patellogastropoda</taxon>
        <taxon>Patelloidea</taxon>
        <taxon>Patellidae</taxon>
        <taxon>Patella</taxon>
    </lineage>
</organism>
<keyword evidence="3" id="KW-0325">Glycoprotein</keyword>
<reference evidence="4 5" key="1">
    <citation type="submission" date="2024-01" db="EMBL/GenBank/DDBJ databases">
        <title>The genome of the rayed Mediterranean limpet Patella caerulea (Linnaeus, 1758).</title>
        <authorList>
            <person name="Anh-Thu Weber A."/>
            <person name="Halstead-Nussloch G."/>
        </authorList>
    </citation>
    <scope>NUCLEOTIDE SEQUENCE [LARGE SCALE GENOMIC DNA]</scope>
    <source>
        <strain evidence="4">AATW-2023a</strain>
        <tissue evidence="4">Whole specimen</tissue>
    </source>
</reference>
<name>A0AAN8GCR4_PATCE</name>
<comment type="similarity">
    <text evidence="3">Belongs to the glycosyltransferase 11 family.</text>
</comment>
<dbReference type="GO" id="GO:0008107">
    <property type="term" value="F:galactoside 2-alpha-L-fucosyltransferase activity"/>
    <property type="evidence" value="ECO:0007669"/>
    <property type="project" value="InterPro"/>
</dbReference>
<dbReference type="GO" id="GO:0005975">
    <property type="term" value="P:carbohydrate metabolic process"/>
    <property type="evidence" value="ECO:0007669"/>
    <property type="project" value="InterPro"/>
</dbReference>
<keyword evidence="3" id="KW-0472">Membrane</keyword>
<evidence type="ECO:0000256" key="2">
    <source>
        <dbReference type="ARBA" id="ARBA00022679"/>
    </source>
</evidence>
<protein>
    <recommendedName>
        <fullName evidence="3">L-Fucosyltransferase</fullName>
        <ecNumber evidence="3">2.4.1.-</ecNumber>
    </recommendedName>
</protein>
<dbReference type="Proteomes" id="UP001347796">
    <property type="component" value="Unassembled WGS sequence"/>
</dbReference>
<comment type="subcellular location">
    <subcellularLocation>
        <location evidence="3">Golgi apparatus</location>
        <location evidence="3">Golgi stack membrane</location>
        <topology evidence="3">Single-pass type II membrane protein</topology>
    </subcellularLocation>
</comment>